<dbReference type="NCBIfam" id="NF033580">
    <property type="entry name" value="transpos_IS5_3"/>
    <property type="match status" value="1"/>
</dbReference>
<evidence type="ECO:0000259" key="2">
    <source>
        <dbReference type="Pfam" id="PF13340"/>
    </source>
</evidence>
<dbReference type="Proteomes" id="UP000232003">
    <property type="component" value="Plasmid pNFSY08"/>
</dbReference>
<dbReference type="PANTHER" id="PTHR30007">
    <property type="entry name" value="PHP DOMAIN PROTEIN"/>
    <property type="match status" value="1"/>
</dbReference>
<dbReference type="EMBL" id="CP024785">
    <property type="protein sequence ID" value="AUB41839.1"/>
    <property type="molecule type" value="Genomic_DNA"/>
</dbReference>
<dbReference type="EMBL" id="CP024785">
    <property type="protein sequence ID" value="AUB34272.1"/>
    <property type="molecule type" value="Genomic_DNA"/>
</dbReference>
<reference evidence="5 12" key="1">
    <citation type="submission" date="2017-11" db="EMBL/GenBank/DDBJ databases">
        <title>Complete genome of a free-living desiccation-tolerant cyanobacterium and its photosynthetic adaptation to extreme terrestrial habitat.</title>
        <authorList>
            <person name="Shang J."/>
        </authorList>
    </citation>
    <scope>NUCLEOTIDE SEQUENCE [LARGE SCALE GENOMIC DNA]</scope>
    <source>
        <strain evidence="5 12">CCNUN1</strain>
        <plasmid evidence="10">pNFSY06</plasmid>
        <plasmid evidence="12">pnfsy06</plasmid>
        <plasmid evidence="11">pNFSY08</plasmid>
        <plasmid evidence="12">pnfsy08</plasmid>
    </source>
</reference>
<dbReference type="KEGG" id="nfl:COO91_00943"/>
<evidence type="ECO:0000313" key="12">
    <source>
        <dbReference type="Proteomes" id="UP000232003"/>
    </source>
</evidence>
<geneLocation type="plasmid" evidence="12">
    <name>pnfsy06</name>
</geneLocation>
<dbReference type="KEGG" id="nfl:COO91_01227"/>
<dbReference type="InterPro" id="IPR025161">
    <property type="entry name" value="IS402-like_dom"/>
</dbReference>
<dbReference type="EMBL" id="CP024793">
    <property type="protein sequence ID" value="AUB44110.1"/>
    <property type="molecule type" value="Genomic_DNA"/>
</dbReference>
<dbReference type="KEGG" id="nfl:COO91_00085"/>
<dbReference type="Proteomes" id="UP000232003">
    <property type="component" value="Chromosome"/>
</dbReference>
<sequence>MSKAYPSNLTYAQYQFLSEMLPEAKKGGRKREVDIWSVLNAIFYILLEGVRWRSLPGDFPAWQTVYTYFRNWRRDGTWMKIHDNLREWTRIEEERHPSPSEAIIDSQSVKSAAMVSQEVGFDTGKKIKGRKRFMTVDTLGLVLRVLVTAANVPERSGGKQVLKRVKEMGNKVSRLTTIWTDGGFDGPAFMMWVMDTCRWIVQVVLRPEQTKGFVLLKKRWVVERTFGWLMGCRRLVRDYELLPETSETFIYLAMIRIMVRRLA</sequence>
<dbReference type="KEGG" id="nfl:COO91_02438"/>
<evidence type="ECO:0000313" key="3">
    <source>
        <dbReference type="EMBL" id="AUB34237.1"/>
    </source>
</evidence>
<feature type="domain" description="Insertion element IS402-like" evidence="2">
    <location>
        <begin position="9"/>
        <end position="82"/>
    </location>
</feature>
<dbReference type="EMBL" id="CP024785">
    <property type="protein sequence ID" value="AUB38356.1"/>
    <property type="molecule type" value="Genomic_DNA"/>
</dbReference>
<dbReference type="InterPro" id="IPR002559">
    <property type="entry name" value="Transposase_11"/>
</dbReference>
<feature type="domain" description="Transposase IS4-like" evidence="1">
    <location>
        <begin position="99"/>
        <end position="255"/>
    </location>
</feature>
<accession>A0A2K8SI13</accession>
<name>A0A2K8SI13_9NOSO</name>
<dbReference type="RefSeq" id="WP_100896914.1">
    <property type="nucleotide sequence ID" value="NZ_CAWNNC010000001.1"/>
</dbReference>
<organism evidence="5 12">
    <name type="scientific">Nostoc flagelliforme CCNUN1</name>
    <dbReference type="NCBI Taxonomy" id="2038116"/>
    <lineage>
        <taxon>Bacteria</taxon>
        <taxon>Bacillati</taxon>
        <taxon>Cyanobacteriota</taxon>
        <taxon>Cyanophyceae</taxon>
        <taxon>Nostocales</taxon>
        <taxon>Nostocaceae</taxon>
        <taxon>Nostoc</taxon>
    </lineage>
</organism>
<evidence type="ECO:0000313" key="10">
    <source>
        <dbReference type="EMBL" id="AUB43771.1"/>
    </source>
</evidence>
<dbReference type="OrthoDB" id="9809153at2"/>
<dbReference type="GO" id="GO:0003677">
    <property type="term" value="F:DNA binding"/>
    <property type="evidence" value="ECO:0007669"/>
    <property type="project" value="InterPro"/>
</dbReference>
<dbReference type="EMBL" id="CP024791">
    <property type="protein sequence ID" value="AUB43771.1"/>
    <property type="molecule type" value="Genomic_DNA"/>
</dbReference>
<proteinExistence type="predicted"/>
<dbReference type="EMBL" id="CP024785">
    <property type="protein sequence ID" value="AUB35349.1"/>
    <property type="molecule type" value="Genomic_DNA"/>
</dbReference>
<dbReference type="EMBL" id="CP024785">
    <property type="protein sequence ID" value="AUB35089.1"/>
    <property type="molecule type" value="Genomic_DNA"/>
</dbReference>
<dbReference type="Pfam" id="PF01609">
    <property type="entry name" value="DDE_Tnp_1"/>
    <property type="match status" value="1"/>
</dbReference>
<evidence type="ECO:0000313" key="6">
    <source>
        <dbReference type="EMBL" id="AUB35349.1"/>
    </source>
</evidence>
<geneLocation type="plasmid" evidence="12">
    <name>pnfsy08</name>
</geneLocation>
<evidence type="ECO:0000313" key="9">
    <source>
        <dbReference type="EMBL" id="AUB41839.1"/>
    </source>
</evidence>
<dbReference type="GO" id="GO:0004803">
    <property type="term" value="F:transposase activity"/>
    <property type="evidence" value="ECO:0007669"/>
    <property type="project" value="InterPro"/>
</dbReference>
<dbReference type="AlphaFoldDB" id="A0A2K8SI13"/>
<dbReference type="Proteomes" id="UP000232003">
    <property type="component" value="Plasmid pNFSY06"/>
</dbReference>
<geneLocation type="plasmid" evidence="10">
    <name>pNFSY06</name>
</geneLocation>
<gene>
    <name evidence="3" type="ORF">COO91_00050</name>
    <name evidence="4" type="ORF">COO91_00085</name>
    <name evidence="5" type="ORF">COO91_00943</name>
    <name evidence="6" type="ORF">COO91_01227</name>
    <name evidence="7" type="ORF">COO91_02438</name>
    <name evidence="8" type="ORF">COO91_04326</name>
    <name evidence="9" type="ORF">COO91_07921</name>
    <name evidence="10" type="ORF">COO91_09961</name>
    <name evidence="11" type="ORF">COO91_10328</name>
</gene>
<keyword evidence="10" id="KW-0614">Plasmid</keyword>
<evidence type="ECO:0000313" key="5">
    <source>
        <dbReference type="EMBL" id="AUB35089.1"/>
    </source>
</evidence>
<evidence type="ECO:0000313" key="8">
    <source>
        <dbReference type="EMBL" id="AUB38356.1"/>
    </source>
</evidence>
<evidence type="ECO:0000313" key="11">
    <source>
        <dbReference type="EMBL" id="AUB44110.1"/>
    </source>
</evidence>
<dbReference type="KEGG" id="nfl:COO91_10328"/>
<geneLocation type="plasmid" evidence="11">
    <name>pNFSY08</name>
</geneLocation>
<dbReference type="KEGG" id="nfl:COO91_00050"/>
<dbReference type="KEGG" id="nfl:COO91_04326"/>
<dbReference type="EMBL" id="CP024785">
    <property type="protein sequence ID" value="AUB36523.1"/>
    <property type="molecule type" value="Genomic_DNA"/>
</dbReference>
<dbReference type="PANTHER" id="PTHR30007:SF0">
    <property type="entry name" value="TRANSPOSASE"/>
    <property type="match status" value="1"/>
</dbReference>
<dbReference type="KEGG" id="nfl:COO91_09961"/>
<evidence type="ECO:0000313" key="4">
    <source>
        <dbReference type="EMBL" id="AUB34272.1"/>
    </source>
</evidence>
<dbReference type="GO" id="GO:0006313">
    <property type="term" value="P:DNA transposition"/>
    <property type="evidence" value="ECO:0007669"/>
    <property type="project" value="InterPro"/>
</dbReference>
<keyword evidence="12" id="KW-1185">Reference proteome</keyword>
<dbReference type="EMBL" id="CP024785">
    <property type="protein sequence ID" value="AUB34237.1"/>
    <property type="molecule type" value="Genomic_DNA"/>
</dbReference>
<evidence type="ECO:0000313" key="7">
    <source>
        <dbReference type="EMBL" id="AUB36523.1"/>
    </source>
</evidence>
<dbReference type="KEGG" id="nfl:COO91_07921"/>
<protein>
    <submittedName>
        <fullName evidence="5">Transposase</fullName>
    </submittedName>
</protein>
<dbReference type="Pfam" id="PF13340">
    <property type="entry name" value="DUF4096"/>
    <property type="match status" value="1"/>
</dbReference>
<evidence type="ECO:0000259" key="1">
    <source>
        <dbReference type="Pfam" id="PF01609"/>
    </source>
</evidence>